<keyword evidence="2" id="KW-1185">Reference proteome</keyword>
<proteinExistence type="predicted"/>
<sequence length="72" mass="8528">MTSSKINYMPTKDGDAFVWYTRNGVIRYCLWSLGTWVSDSEPERVNWWNTNERNAKSLIVNNFKEKSKYVSN</sequence>
<evidence type="ECO:0000313" key="1">
    <source>
        <dbReference type="EMBL" id="QPB11926.1"/>
    </source>
</evidence>
<name>A0A873WKF7_9CAUD</name>
<reference evidence="1" key="1">
    <citation type="submission" date="2020-10" db="EMBL/GenBank/DDBJ databases">
        <title>Novel bacteriophages targeting Providencia spp. as potential agents for phage therapy.</title>
        <authorList>
            <person name="Rakov C."/>
            <person name="Alkalay-Oren S."/>
            <person name="Coppenhagen-Glazer S."/>
            <person name="Hazan R."/>
        </authorList>
    </citation>
    <scope>NUCLEOTIDE SEQUENCE</scope>
</reference>
<organism evidence="1 2">
    <name type="scientific">Providencia phage PSTCR2</name>
    <dbReference type="NCBI Taxonomy" id="2783544"/>
    <lineage>
        <taxon>Viruses</taxon>
        <taxon>Duplodnaviria</taxon>
        <taxon>Heunggongvirae</taxon>
        <taxon>Uroviricota</taxon>
        <taxon>Caudoviricetes</taxon>
        <taxon>Autographivirales</taxon>
        <taxon>Autotranscriptaviridae</taxon>
        <taxon>Studiervirinae</taxon>
        <taxon>Solymavirus</taxon>
        <taxon>Solymavirus PSTCR2</taxon>
    </lineage>
</organism>
<evidence type="ECO:0000313" key="2">
    <source>
        <dbReference type="Proteomes" id="UP000663070"/>
    </source>
</evidence>
<dbReference type="Proteomes" id="UP000663070">
    <property type="component" value="Segment"/>
</dbReference>
<protein>
    <submittedName>
        <fullName evidence="1">Uncharacterized protein</fullName>
    </submittedName>
</protein>
<dbReference type="EMBL" id="MW057854">
    <property type="protein sequence ID" value="QPB11926.1"/>
    <property type="molecule type" value="Genomic_DNA"/>
</dbReference>
<accession>A0A873WKF7</accession>